<dbReference type="OrthoDB" id="3227279at2"/>
<evidence type="ECO:0000313" key="3">
    <source>
        <dbReference type="Proteomes" id="UP000325787"/>
    </source>
</evidence>
<feature type="transmembrane region" description="Helical" evidence="1">
    <location>
        <begin position="56"/>
        <end position="78"/>
    </location>
</feature>
<dbReference type="AlphaFoldDB" id="A0A5Q0H1M0"/>
<proteinExistence type="predicted"/>
<gene>
    <name evidence="2" type="ORF">EKG83_24210</name>
</gene>
<name>A0A5Q0H1M0_SACSY</name>
<keyword evidence="1" id="KW-0812">Transmembrane</keyword>
<evidence type="ECO:0000313" key="2">
    <source>
        <dbReference type="EMBL" id="QFZ20108.1"/>
    </source>
</evidence>
<dbReference type="EMBL" id="CP034550">
    <property type="protein sequence ID" value="QFZ20108.1"/>
    <property type="molecule type" value="Genomic_DNA"/>
</dbReference>
<keyword evidence="3" id="KW-1185">Reference proteome</keyword>
<accession>A0A5Q0H1M0</accession>
<evidence type="ECO:0000256" key="1">
    <source>
        <dbReference type="SAM" id="Phobius"/>
    </source>
</evidence>
<organism evidence="2 3">
    <name type="scientific">Saccharothrix syringae</name>
    <name type="common">Nocardiopsis syringae</name>
    <dbReference type="NCBI Taxonomy" id="103733"/>
    <lineage>
        <taxon>Bacteria</taxon>
        <taxon>Bacillati</taxon>
        <taxon>Actinomycetota</taxon>
        <taxon>Actinomycetes</taxon>
        <taxon>Pseudonocardiales</taxon>
        <taxon>Pseudonocardiaceae</taxon>
        <taxon>Saccharothrix</taxon>
    </lineage>
</organism>
<keyword evidence="1" id="KW-1133">Transmembrane helix</keyword>
<reference evidence="3" key="1">
    <citation type="journal article" date="2021" name="Curr. Microbiol.">
        <title>Complete genome of nocamycin-producing strain Saccharothrix syringae NRRL B-16468 reveals the biosynthetic potential for secondary metabolites.</title>
        <authorList>
            <person name="Mo X."/>
            <person name="Yang S."/>
        </authorList>
    </citation>
    <scope>NUCLEOTIDE SEQUENCE [LARGE SCALE GENOMIC DNA]</scope>
    <source>
        <strain evidence="3">ATCC 51364 / DSM 43886 / JCM 6844 / KCTC 9398 / NBRC 14523 / NRRL B-16468 / INA 2240</strain>
    </source>
</reference>
<keyword evidence="1" id="KW-0472">Membrane</keyword>
<dbReference type="Proteomes" id="UP000325787">
    <property type="component" value="Chromosome"/>
</dbReference>
<protein>
    <submittedName>
        <fullName evidence="2">Uncharacterized protein</fullName>
    </submittedName>
</protein>
<dbReference type="KEGG" id="ssyi:EKG83_24210"/>
<dbReference type="RefSeq" id="WP_051767094.1">
    <property type="nucleotide sequence ID" value="NZ_CP034550.1"/>
</dbReference>
<sequence>MSGAASGYHVVARATFVRLVPDERRGQCLGPAATALHTARRGGIVPAGLAATATSASVVVAVAGGLGAVGASLVTAAWRRANSS</sequence>